<name>A0AA50ACT7_9VIRU</name>
<sequence length="42" mass="4857">MNMARLSLLILTLTRLKSWTVPSSSIRMMRKILLLGSRRVRG</sequence>
<organism evidence="1">
    <name type="scientific">Corynebacterium phage HS01</name>
    <dbReference type="NCBI Taxonomy" id="3056389"/>
    <lineage>
        <taxon>Viruses</taxon>
    </lineage>
</organism>
<protein>
    <submittedName>
        <fullName evidence="1">Uncharacterized protein</fullName>
    </submittedName>
</protein>
<proteinExistence type="predicted"/>
<accession>A0AA50ACT7</accession>
<reference evidence="1" key="1">
    <citation type="submission" date="2023-04" db="EMBL/GenBank/DDBJ databases">
        <title>The human skin virome in hidradenitis suppurativa patients.</title>
        <authorList>
            <person name="Jansen D."/>
        </authorList>
    </citation>
    <scope>NUCLEOTIDE SEQUENCE</scope>
    <source>
        <strain evidence="1">VC1_JansenPhageA</strain>
    </source>
</reference>
<evidence type="ECO:0000313" key="1">
    <source>
        <dbReference type="EMBL" id="WLJ25492.1"/>
    </source>
</evidence>
<dbReference type="EMBL" id="OQ890311">
    <property type="protein sequence ID" value="WLJ25492.1"/>
    <property type="molecule type" value="Genomic_DNA"/>
</dbReference>